<evidence type="ECO:0000313" key="2">
    <source>
        <dbReference type="Proteomes" id="UP001549184"/>
    </source>
</evidence>
<sequence>MIHYHGTPIGGSRLDASRFLSGRHALVPFARTDDLGVALAVCQSVVLDNSAFSLWRAGGGDVDVSGYHAWVESVAGHPAIDWCLIPDKIDGTEQDNVELVNLWLRIGCRVEGVPVWHMHESIDWLDYLVTHFRTVALGSSGQWATPGTAAWWQRMGDAMRVACDDLGRPRCRLHGLRMLDPAIFSDLPLVSADSTNAAVNGGSIKRFGTYPAPTAGQRADVIASRIESHQSAAIWAGHAEQAGLSLGACA</sequence>
<keyword evidence="2" id="KW-1185">Reference proteome</keyword>
<protein>
    <submittedName>
        <fullName evidence="1">Uncharacterized protein</fullName>
    </submittedName>
</protein>
<dbReference type="Proteomes" id="UP001549184">
    <property type="component" value="Unassembled WGS sequence"/>
</dbReference>
<gene>
    <name evidence="1" type="ORF">ABIC75_003772</name>
</gene>
<accession>A0ABV2K1R8</accession>
<reference evidence="1 2" key="1">
    <citation type="submission" date="2024-06" db="EMBL/GenBank/DDBJ databases">
        <title>Sorghum-associated microbial communities from plants grown in Nebraska, USA.</title>
        <authorList>
            <person name="Schachtman D."/>
        </authorList>
    </citation>
    <scope>NUCLEOTIDE SEQUENCE [LARGE SCALE GENOMIC DNA]</scope>
    <source>
        <strain evidence="1 2">1073</strain>
    </source>
</reference>
<dbReference type="RefSeq" id="WP_354015408.1">
    <property type="nucleotide sequence ID" value="NZ_JBEPMU010000006.1"/>
</dbReference>
<name>A0ABV2K1R8_9GAMM</name>
<comment type="caution">
    <text evidence="1">The sequence shown here is derived from an EMBL/GenBank/DDBJ whole genome shotgun (WGS) entry which is preliminary data.</text>
</comment>
<proteinExistence type="predicted"/>
<evidence type="ECO:0000313" key="1">
    <source>
        <dbReference type="EMBL" id="MET3654034.1"/>
    </source>
</evidence>
<organism evidence="1 2">
    <name type="scientific">Dyella japonica</name>
    <dbReference type="NCBI Taxonomy" id="231455"/>
    <lineage>
        <taxon>Bacteria</taxon>
        <taxon>Pseudomonadati</taxon>
        <taxon>Pseudomonadota</taxon>
        <taxon>Gammaproteobacteria</taxon>
        <taxon>Lysobacterales</taxon>
        <taxon>Rhodanobacteraceae</taxon>
        <taxon>Dyella</taxon>
    </lineage>
</organism>
<dbReference type="EMBL" id="JBEPMU010000006">
    <property type="protein sequence ID" value="MET3654034.1"/>
    <property type="molecule type" value="Genomic_DNA"/>
</dbReference>